<dbReference type="InterPro" id="IPR027417">
    <property type="entry name" value="P-loop_NTPase"/>
</dbReference>
<dbReference type="EMBL" id="CP046884">
    <property type="protein sequence ID" value="QNQ91502.1"/>
    <property type="molecule type" value="Genomic_DNA"/>
</dbReference>
<dbReference type="KEGG" id="cpoy:GP475_09645"/>
<dbReference type="Proteomes" id="UP000516320">
    <property type="component" value="Chromosome"/>
</dbReference>
<name>A0A7H0SSH7_9CORY</name>
<dbReference type="Gene3D" id="3.40.50.300">
    <property type="entry name" value="P-loop containing nucleotide triphosphate hydrolases"/>
    <property type="match status" value="1"/>
</dbReference>
<evidence type="ECO:0000313" key="2">
    <source>
        <dbReference type="EMBL" id="QNQ91502.1"/>
    </source>
</evidence>
<protein>
    <submittedName>
        <fullName evidence="2">Terminase</fullName>
    </submittedName>
</protein>
<gene>
    <name evidence="2" type="ORF">GP475_09645</name>
</gene>
<proteinExistence type="predicted"/>
<evidence type="ECO:0000259" key="1">
    <source>
        <dbReference type="Pfam" id="PF03354"/>
    </source>
</evidence>
<keyword evidence="3" id="KW-1185">Reference proteome</keyword>
<accession>A0A7H0SSH7</accession>
<feature type="domain" description="Terminase large subunit-like ATPase" evidence="1">
    <location>
        <begin position="16"/>
        <end position="166"/>
    </location>
</feature>
<dbReference type="Pfam" id="PF03354">
    <property type="entry name" value="TerL_ATPase"/>
    <property type="match status" value="1"/>
</dbReference>
<organism evidence="2 3">
    <name type="scientific">Corynebacterium poyangense</name>
    <dbReference type="NCBI Taxonomy" id="2684405"/>
    <lineage>
        <taxon>Bacteria</taxon>
        <taxon>Bacillati</taxon>
        <taxon>Actinomycetota</taxon>
        <taxon>Actinomycetes</taxon>
        <taxon>Mycobacteriales</taxon>
        <taxon>Corynebacteriaceae</taxon>
        <taxon>Corynebacterium</taxon>
    </lineage>
</organism>
<dbReference type="AlphaFoldDB" id="A0A7H0SSH7"/>
<reference evidence="2 3" key="1">
    <citation type="submission" date="2019-12" db="EMBL/GenBank/DDBJ databases">
        <title>Corynebacterium sp. nov., isolated from feces of the Anser Albifrons in China.</title>
        <authorList>
            <person name="Liu Q."/>
        </authorList>
    </citation>
    <scope>NUCLEOTIDE SEQUENCE [LARGE SCALE GENOMIC DNA]</scope>
    <source>
        <strain evidence="2 3">4H37-19</strain>
    </source>
</reference>
<evidence type="ECO:0000313" key="3">
    <source>
        <dbReference type="Proteomes" id="UP000516320"/>
    </source>
</evidence>
<dbReference type="InterPro" id="IPR046461">
    <property type="entry name" value="TerL_ATPase"/>
</dbReference>
<sequence length="440" mass="47799">MPWQQHCLDIIGEVDETGVYRWPIVIISVPRQSGKTTMTMAVALHRILTGRGRKVWHTAQTGQDARSKWLELVDVAMASSWRSLLKSRKTNGAESLEIPRLLSKFSPHPPTEESLHGEQSDLNIIDEAWAFDDAQGEALMQAIVPTQSTRDGAQTILVSTMGTAKSTWFHGLVDKARAGVEDMAIIEWGIGPDDDPTDLDTVAACHPAYGHTVTMRALQRAAAQLGPAQFARAYGNRPTGSTERLIPTEAWQTAASTDPIPENEPVAFAAAVDWNRSETAIAAAAVVDDIPMIEIVDVRPGTSWAAPRLRQLAATHKATAICVDNFGPSTALHDELTRGGTDVLPLKTRDVTGACAEFYDRVLGDIDTDGIRHPRIKIRPNPNLDIAAEIVTRRRTGDAWAWSRRETTGSAGTIAPLEAATLAMFASLHQPPPPVEPGVF</sequence>